<protein>
    <recommendedName>
        <fullName evidence="1">NYN domain-containing protein</fullName>
    </recommendedName>
</protein>
<dbReference type="InterPro" id="IPR024768">
    <property type="entry name" value="Marf1"/>
</dbReference>
<dbReference type="GO" id="GO:1905762">
    <property type="term" value="F:CCR4-NOT complex binding"/>
    <property type="evidence" value="ECO:0007669"/>
    <property type="project" value="TreeGrafter"/>
</dbReference>
<evidence type="ECO:0000313" key="2">
    <source>
        <dbReference type="EMBL" id="TFK46076.1"/>
    </source>
</evidence>
<dbReference type="CDD" id="cd10910">
    <property type="entry name" value="PIN_limkain_b1_N_like"/>
    <property type="match status" value="1"/>
</dbReference>
<reference evidence="2 3" key="1">
    <citation type="journal article" date="2019" name="Nat. Ecol. Evol.">
        <title>Megaphylogeny resolves global patterns of mushroom evolution.</title>
        <authorList>
            <person name="Varga T."/>
            <person name="Krizsan K."/>
            <person name="Foldi C."/>
            <person name="Dima B."/>
            <person name="Sanchez-Garcia M."/>
            <person name="Sanchez-Ramirez S."/>
            <person name="Szollosi G.J."/>
            <person name="Szarkandi J.G."/>
            <person name="Papp V."/>
            <person name="Albert L."/>
            <person name="Andreopoulos W."/>
            <person name="Angelini C."/>
            <person name="Antonin V."/>
            <person name="Barry K.W."/>
            <person name="Bougher N.L."/>
            <person name="Buchanan P."/>
            <person name="Buyck B."/>
            <person name="Bense V."/>
            <person name="Catcheside P."/>
            <person name="Chovatia M."/>
            <person name="Cooper J."/>
            <person name="Damon W."/>
            <person name="Desjardin D."/>
            <person name="Finy P."/>
            <person name="Geml J."/>
            <person name="Haridas S."/>
            <person name="Hughes K."/>
            <person name="Justo A."/>
            <person name="Karasinski D."/>
            <person name="Kautmanova I."/>
            <person name="Kiss B."/>
            <person name="Kocsube S."/>
            <person name="Kotiranta H."/>
            <person name="LaButti K.M."/>
            <person name="Lechner B.E."/>
            <person name="Liimatainen K."/>
            <person name="Lipzen A."/>
            <person name="Lukacs Z."/>
            <person name="Mihaltcheva S."/>
            <person name="Morgado L.N."/>
            <person name="Niskanen T."/>
            <person name="Noordeloos M.E."/>
            <person name="Ohm R.A."/>
            <person name="Ortiz-Santana B."/>
            <person name="Ovrebo C."/>
            <person name="Racz N."/>
            <person name="Riley R."/>
            <person name="Savchenko A."/>
            <person name="Shiryaev A."/>
            <person name="Soop K."/>
            <person name="Spirin V."/>
            <person name="Szebenyi C."/>
            <person name="Tomsovsky M."/>
            <person name="Tulloss R.E."/>
            <person name="Uehling J."/>
            <person name="Grigoriev I.V."/>
            <person name="Vagvolgyi C."/>
            <person name="Papp T."/>
            <person name="Martin F.M."/>
            <person name="Miettinen O."/>
            <person name="Hibbett D.S."/>
            <person name="Nagy L.G."/>
        </authorList>
    </citation>
    <scope>NUCLEOTIDE SEQUENCE [LARGE SCALE GENOMIC DNA]</scope>
    <source>
        <strain evidence="2 3">OMC1185</strain>
    </source>
</reference>
<sequence length="127" mass="14086">NVGVFWDFENRALPLKNVRKTQEFASKTREAVEGYGHVATFKAYLDFHYLDSPALHSALDSAGISAINCPHNGRAEVVDDAIRDDMQHFARGCSSPATILLISGDRDYARTVRDLSERGHRTVVIAP</sequence>
<evidence type="ECO:0000259" key="1">
    <source>
        <dbReference type="Pfam" id="PF01936"/>
    </source>
</evidence>
<dbReference type="GO" id="GO:0010468">
    <property type="term" value="P:regulation of gene expression"/>
    <property type="evidence" value="ECO:0007669"/>
    <property type="project" value="InterPro"/>
</dbReference>
<dbReference type="EMBL" id="ML213533">
    <property type="protein sequence ID" value="TFK46076.1"/>
    <property type="molecule type" value="Genomic_DNA"/>
</dbReference>
<organism evidence="2 3">
    <name type="scientific">Heliocybe sulcata</name>
    <dbReference type="NCBI Taxonomy" id="5364"/>
    <lineage>
        <taxon>Eukaryota</taxon>
        <taxon>Fungi</taxon>
        <taxon>Dikarya</taxon>
        <taxon>Basidiomycota</taxon>
        <taxon>Agaricomycotina</taxon>
        <taxon>Agaricomycetes</taxon>
        <taxon>Gloeophyllales</taxon>
        <taxon>Gloeophyllaceae</taxon>
        <taxon>Heliocybe</taxon>
    </lineage>
</organism>
<dbReference type="STRING" id="5364.A0A5C3MNY8"/>
<dbReference type="AlphaFoldDB" id="A0A5C3MNY8"/>
<proteinExistence type="predicted"/>
<dbReference type="Proteomes" id="UP000305948">
    <property type="component" value="Unassembled WGS sequence"/>
</dbReference>
<feature type="non-terminal residue" evidence="2">
    <location>
        <position position="127"/>
    </location>
</feature>
<keyword evidence="3" id="KW-1185">Reference proteome</keyword>
<accession>A0A5C3MNY8</accession>
<gene>
    <name evidence="2" type="ORF">OE88DRAFT_1601561</name>
</gene>
<dbReference type="Pfam" id="PF01936">
    <property type="entry name" value="NYN"/>
    <property type="match status" value="1"/>
</dbReference>
<evidence type="ECO:0000313" key="3">
    <source>
        <dbReference type="Proteomes" id="UP000305948"/>
    </source>
</evidence>
<dbReference type="GO" id="GO:0005777">
    <property type="term" value="C:peroxisome"/>
    <property type="evidence" value="ECO:0007669"/>
    <property type="project" value="InterPro"/>
</dbReference>
<name>A0A5C3MNY8_9AGAM</name>
<dbReference type="PANTHER" id="PTHR14379:SF3">
    <property type="entry name" value="MEIOSIS REGULATOR AND MRNA STABILITY FACTOR 1"/>
    <property type="match status" value="1"/>
</dbReference>
<dbReference type="Gene3D" id="3.40.50.1010">
    <property type="entry name" value="5'-nuclease"/>
    <property type="match status" value="1"/>
</dbReference>
<dbReference type="PANTHER" id="PTHR14379">
    <property type="entry name" value="LIMKAIN B LKAP"/>
    <property type="match status" value="1"/>
</dbReference>
<dbReference type="OrthoDB" id="549353at2759"/>
<feature type="non-terminal residue" evidence="2">
    <location>
        <position position="1"/>
    </location>
</feature>
<feature type="domain" description="NYN" evidence="1">
    <location>
        <begin position="1"/>
        <end position="126"/>
    </location>
</feature>
<dbReference type="InterPro" id="IPR021139">
    <property type="entry name" value="NYN"/>
</dbReference>
<dbReference type="GO" id="GO:0004540">
    <property type="term" value="F:RNA nuclease activity"/>
    <property type="evidence" value="ECO:0007669"/>
    <property type="project" value="InterPro"/>
</dbReference>